<feature type="active site" description="O-(5'-phospho-DNA)-tyrosine intermediate" evidence="8 9">
    <location>
        <position position="137"/>
    </location>
</feature>
<organism evidence="11 12">
    <name type="scientific">Candidatus Berkelbacteria bacterium RIFCSPLOWO2_01_FULL_50_28</name>
    <dbReference type="NCBI Taxonomy" id="1797471"/>
    <lineage>
        <taxon>Bacteria</taxon>
        <taxon>Candidatus Berkelbacteria</taxon>
    </lineage>
</organism>
<dbReference type="InterPro" id="IPR006691">
    <property type="entry name" value="GyrA/parC_rep"/>
</dbReference>
<dbReference type="Proteomes" id="UP000177481">
    <property type="component" value="Unassembled WGS sequence"/>
</dbReference>
<evidence type="ECO:0000256" key="1">
    <source>
        <dbReference type="ARBA" id="ARBA00000185"/>
    </source>
</evidence>
<dbReference type="PROSITE" id="PS52040">
    <property type="entry name" value="TOPO_IIA"/>
    <property type="match status" value="1"/>
</dbReference>
<evidence type="ECO:0000313" key="11">
    <source>
        <dbReference type="EMBL" id="OGD64939.1"/>
    </source>
</evidence>
<dbReference type="PANTHER" id="PTHR43493">
    <property type="entry name" value="DNA GYRASE/TOPOISOMERASE SUBUNIT A"/>
    <property type="match status" value="1"/>
</dbReference>
<accession>A0A1F5EBZ8</accession>
<dbReference type="GO" id="GO:0009330">
    <property type="term" value="C:DNA topoisomerase type II (double strand cut, ATP-hydrolyzing) complex"/>
    <property type="evidence" value="ECO:0007669"/>
    <property type="project" value="TreeGrafter"/>
</dbReference>
<dbReference type="SUPFAM" id="SSF56719">
    <property type="entry name" value="Type II DNA topoisomerase"/>
    <property type="match status" value="1"/>
</dbReference>
<dbReference type="NCBIfam" id="TIGR01063">
    <property type="entry name" value="gyrA"/>
    <property type="match status" value="1"/>
</dbReference>
<evidence type="ECO:0000313" key="12">
    <source>
        <dbReference type="Proteomes" id="UP000177481"/>
    </source>
</evidence>
<dbReference type="InterPro" id="IPR013760">
    <property type="entry name" value="Topo_IIA-like_dom_sf"/>
</dbReference>
<sequence length="842" mass="92929">MADEKIIQPDPESLPEKTNFGVIKPRSIHQEMSESYLDYAMSVIVARALPDIRDGLKPVQRRILYVMREMGLSAGAKHQKSAKIVGQVMGLFHPHGDSAIYDAMARMAQWWSLRLPLINGQGNFGSMDGDPPAAMRYTEARMAAAAETMLLDIDKETVDWQENYDGTQSEPMVLPTRLPNLLVNGSQGIAVGMATNIPPHNLNEIIDALVVLLEKPDAELDELLDIVKGPDFPTGAIAYNAAEMREALSTGRGRVVVRGRAEIEEEKNRSRIIVSELPYQTNKANFITHIADLVKSKRLEGLSDIRDESDREHGVRVVIELKLGAIASKILNQLYELTELQTVVHYNMVALIDGLQPKLLNVSEILSEFLAHRVTVITRRTEFELKIAKARAHILEGLKIALDHLDAIIALIRNSADRDAAKKGLMETYKLSELQANAILDMRLSQLANLERQKIYDEYEEVLKLIADLEDILSKPARVQTIIKQELAEIKEKFGEERRTEIRPEALGQLTALDLIPIEPVIITLTSGNYVKRLASSAYKSQGRGGKGVIGMTTRDDDAVEQIVFGSTHDDIFFFTNLGRVFTCKAYEIPASSRQSKGVALPNLIRVLPDEKVTTIINISASQDKQEGSFFFFATQNGAVKRVKVEMFKNVRKSGVVAMGLKKGDQLKWVKLTSGSDEIAQITRNAQVIVYNESEARPMGRSAGGVRGIRLKGNDKVIETEVIAETSEAICVISQNGVGKKVSMKEFRNQRRGGSGIRIAKLNTKTGELASSVVLDSEATDIVIATTGGQIIRISASSVKKLSRHASGVILIRPDKGDTVSSLAVLNNAVQEVIEDDEQDSK</sequence>
<comment type="function">
    <text evidence="8">A type II topoisomerase that negatively supercoils closed circular double-stranded (ds) DNA in an ATP-dependent manner to modulate DNA topology and maintain chromosomes in an underwound state. Negative supercoiling favors strand separation, and DNA replication, transcription, recombination and repair, all of which involve strand separation. Also able to catalyze the interconversion of other topological isomers of dsDNA rings, including catenanes and knotted rings. Type II topoisomerases break and join 2 DNA strands simultaneously in an ATP-dependent manner.</text>
</comment>
<dbReference type="InterPro" id="IPR013758">
    <property type="entry name" value="Topo_IIA_A/C_ab"/>
</dbReference>
<dbReference type="InterPro" id="IPR005743">
    <property type="entry name" value="GyrA"/>
</dbReference>
<dbReference type="GO" id="GO:0006265">
    <property type="term" value="P:DNA topological change"/>
    <property type="evidence" value="ECO:0007669"/>
    <property type="project" value="UniProtKB-UniRule"/>
</dbReference>
<evidence type="ECO:0000256" key="5">
    <source>
        <dbReference type="ARBA" id="ARBA00023029"/>
    </source>
</evidence>
<name>A0A1F5EBZ8_9BACT</name>
<dbReference type="HAMAP" id="MF_01897">
    <property type="entry name" value="GyrA"/>
    <property type="match status" value="1"/>
</dbReference>
<dbReference type="Gene3D" id="3.30.1360.40">
    <property type="match status" value="1"/>
</dbReference>
<evidence type="ECO:0000256" key="2">
    <source>
        <dbReference type="ARBA" id="ARBA00008263"/>
    </source>
</evidence>
<evidence type="ECO:0000256" key="9">
    <source>
        <dbReference type="PROSITE-ProRule" id="PRU01384"/>
    </source>
</evidence>
<keyword evidence="5 8" id="KW-0799">Topoisomerase</keyword>
<comment type="miscellaneous">
    <text evidence="8">Few gyrases are as efficient as E.coli at forming negative supercoils. Not all organisms have 2 type II topoisomerases; in organisms with a single type II topoisomerase this enzyme also has to decatenate newly replicated chromosomes.</text>
</comment>
<dbReference type="AlphaFoldDB" id="A0A1F5EBZ8"/>
<evidence type="ECO:0000256" key="6">
    <source>
        <dbReference type="ARBA" id="ARBA00023125"/>
    </source>
</evidence>
<dbReference type="EMBL" id="MEZX01000002">
    <property type="protein sequence ID" value="OGD64939.1"/>
    <property type="molecule type" value="Genomic_DNA"/>
</dbReference>
<keyword evidence="3 8" id="KW-0547">Nucleotide-binding</keyword>
<dbReference type="SUPFAM" id="SSF101904">
    <property type="entry name" value="GyrA/ParC C-terminal domain-like"/>
    <property type="match status" value="1"/>
</dbReference>
<evidence type="ECO:0000256" key="3">
    <source>
        <dbReference type="ARBA" id="ARBA00022741"/>
    </source>
</evidence>
<dbReference type="FunFam" id="1.10.268.10:FF:000001">
    <property type="entry name" value="DNA gyrase subunit A"/>
    <property type="match status" value="1"/>
</dbReference>
<dbReference type="PANTHER" id="PTHR43493:SF5">
    <property type="entry name" value="DNA GYRASE SUBUNIT A, CHLOROPLASTIC_MITOCHONDRIAL"/>
    <property type="match status" value="1"/>
</dbReference>
<dbReference type="NCBIfam" id="NF004044">
    <property type="entry name" value="PRK05561.1"/>
    <property type="match status" value="1"/>
</dbReference>
<evidence type="ECO:0000256" key="8">
    <source>
        <dbReference type="HAMAP-Rule" id="MF_01897"/>
    </source>
</evidence>
<dbReference type="Gene3D" id="2.120.10.90">
    <property type="entry name" value="DNA gyrase/topoisomerase IV, subunit A, C-terminal"/>
    <property type="match status" value="1"/>
</dbReference>
<comment type="subunit">
    <text evidence="8">Heterotetramer, composed of two GyrA and two GyrB chains. In the heterotetramer, GyrA contains the active site tyrosine that forms a transient covalent intermediate with DNA, while GyrB binds cofactors and catalyzes ATP hydrolysis.</text>
</comment>
<keyword evidence="8" id="KW-0963">Cytoplasm</keyword>
<gene>
    <name evidence="8" type="primary">gyrA</name>
    <name evidence="11" type="ORF">A3A71_02740</name>
</gene>
<dbReference type="GO" id="GO:0005694">
    <property type="term" value="C:chromosome"/>
    <property type="evidence" value="ECO:0007669"/>
    <property type="project" value="InterPro"/>
</dbReference>
<dbReference type="Pfam" id="PF03989">
    <property type="entry name" value="DNA_gyraseA_C"/>
    <property type="match status" value="6"/>
</dbReference>
<reference evidence="11 12" key="1">
    <citation type="journal article" date="2016" name="Nat. Commun.">
        <title>Thousands of microbial genomes shed light on interconnected biogeochemical processes in an aquifer system.</title>
        <authorList>
            <person name="Anantharaman K."/>
            <person name="Brown C.T."/>
            <person name="Hug L.A."/>
            <person name="Sharon I."/>
            <person name="Castelle C.J."/>
            <person name="Probst A.J."/>
            <person name="Thomas B.C."/>
            <person name="Singh A."/>
            <person name="Wilkins M.J."/>
            <person name="Karaoz U."/>
            <person name="Brodie E.L."/>
            <person name="Williams K.H."/>
            <person name="Hubbard S.S."/>
            <person name="Banfield J.F."/>
        </authorList>
    </citation>
    <scope>NUCLEOTIDE SEQUENCE [LARGE SCALE GENOMIC DNA]</scope>
</reference>
<keyword evidence="6 8" id="KW-0238">DNA-binding</keyword>
<dbReference type="CDD" id="cd00187">
    <property type="entry name" value="TOP4c"/>
    <property type="match status" value="1"/>
</dbReference>
<comment type="catalytic activity">
    <reaction evidence="1 8 9">
        <text>ATP-dependent breakage, passage and rejoining of double-stranded DNA.</text>
        <dbReference type="EC" id="5.6.2.2"/>
    </reaction>
</comment>
<comment type="caution">
    <text evidence="11">The sequence shown here is derived from an EMBL/GenBank/DDBJ whole genome shotgun (WGS) entry which is preliminary data.</text>
</comment>
<protein>
    <recommendedName>
        <fullName evidence="8">DNA gyrase subunit A</fullName>
        <ecNumber evidence="8">5.6.2.2</ecNumber>
    </recommendedName>
</protein>
<dbReference type="InterPro" id="IPR050220">
    <property type="entry name" value="Type_II_DNA_Topoisomerases"/>
</dbReference>
<proteinExistence type="inferred from homology"/>
<dbReference type="FunFam" id="3.90.199.10:FF:000001">
    <property type="entry name" value="DNA gyrase subunit A"/>
    <property type="match status" value="1"/>
</dbReference>
<evidence type="ECO:0000259" key="10">
    <source>
        <dbReference type="PROSITE" id="PS52040"/>
    </source>
</evidence>
<comment type="subcellular location">
    <subcellularLocation>
        <location evidence="8">Cytoplasm</location>
    </subcellularLocation>
</comment>
<feature type="domain" description="Topo IIA-type catalytic" evidence="10">
    <location>
        <begin position="49"/>
        <end position="515"/>
    </location>
</feature>
<keyword evidence="4 8" id="KW-0067">ATP-binding</keyword>
<dbReference type="InterPro" id="IPR013757">
    <property type="entry name" value="Topo_IIA_A_a_sf"/>
</dbReference>
<dbReference type="GO" id="GO:0005524">
    <property type="term" value="F:ATP binding"/>
    <property type="evidence" value="ECO:0007669"/>
    <property type="project" value="UniProtKB-UniRule"/>
</dbReference>
<feature type="short sequence motif" description="GyrA-box" evidence="8">
    <location>
        <begin position="542"/>
        <end position="548"/>
    </location>
</feature>
<dbReference type="InterPro" id="IPR002205">
    <property type="entry name" value="Topo_IIA_dom_A"/>
</dbReference>
<dbReference type="GO" id="GO:0006261">
    <property type="term" value="P:DNA-templated DNA replication"/>
    <property type="evidence" value="ECO:0007669"/>
    <property type="project" value="UniProtKB-UniRule"/>
</dbReference>
<dbReference type="FunFam" id="3.30.1360.40:FF:000002">
    <property type="entry name" value="DNA gyrase subunit A"/>
    <property type="match status" value="1"/>
</dbReference>
<dbReference type="InterPro" id="IPR035516">
    <property type="entry name" value="Gyrase/topoIV_suA_C"/>
</dbReference>
<dbReference type="GO" id="GO:0005737">
    <property type="term" value="C:cytoplasm"/>
    <property type="evidence" value="ECO:0007669"/>
    <property type="project" value="UniProtKB-SubCell"/>
</dbReference>
<comment type="similarity">
    <text evidence="2 8">Belongs to the type II topoisomerase GyrA/ParC subunit family.</text>
</comment>
<dbReference type="Gene3D" id="1.10.268.10">
    <property type="entry name" value="Topoisomerase, domain 3"/>
    <property type="match status" value="1"/>
</dbReference>
<keyword evidence="7 8" id="KW-0413">Isomerase</keyword>
<dbReference type="SMART" id="SM00434">
    <property type="entry name" value="TOP4c"/>
    <property type="match status" value="1"/>
</dbReference>
<dbReference type="GO" id="GO:0034335">
    <property type="term" value="F:DNA negative supercoiling activity"/>
    <property type="evidence" value="ECO:0007669"/>
    <property type="project" value="UniProtKB-ARBA"/>
</dbReference>
<evidence type="ECO:0000256" key="7">
    <source>
        <dbReference type="ARBA" id="ARBA00023235"/>
    </source>
</evidence>
<dbReference type="NCBIfam" id="NF004043">
    <property type="entry name" value="PRK05560.1"/>
    <property type="match status" value="1"/>
</dbReference>
<dbReference type="GO" id="GO:0003677">
    <property type="term" value="F:DNA binding"/>
    <property type="evidence" value="ECO:0007669"/>
    <property type="project" value="UniProtKB-UniRule"/>
</dbReference>
<dbReference type="Pfam" id="PF00521">
    <property type="entry name" value="DNA_topoisoIV"/>
    <property type="match status" value="1"/>
</dbReference>
<dbReference type="STRING" id="1797471.A3A71_02740"/>
<dbReference type="EC" id="5.6.2.2" evidence="8"/>
<evidence type="ECO:0000256" key="4">
    <source>
        <dbReference type="ARBA" id="ARBA00022840"/>
    </source>
</evidence>
<dbReference type="Gene3D" id="3.90.199.10">
    <property type="entry name" value="Topoisomerase II, domain 5"/>
    <property type="match status" value="1"/>
</dbReference>